<protein>
    <submittedName>
        <fullName evidence="2">Uncharacterized protein</fullName>
    </submittedName>
</protein>
<dbReference type="KEGG" id="nte:NEUTE1DRAFT104099"/>
<reference evidence="3" key="1">
    <citation type="journal article" date="2011" name="Genetics">
        <title>Massive changes in genome architecture accompany the transition to self-fertility in the filamentous fungus Neurospora tetrasperma.</title>
        <authorList>
            <person name="Ellison C.E."/>
            <person name="Stajich J.E."/>
            <person name="Jacobson D.J."/>
            <person name="Natvig D.O."/>
            <person name="Lapidus A."/>
            <person name="Foster B."/>
            <person name="Aerts A."/>
            <person name="Riley R."/>
            <person name="Lindquist E.A."/>
            <person name="Grigoriev I.V."/>
            <person name="Taylor J.W."/>
        </authorList>
    </citation>
    <scope>NUCLEOTIDE SEQUENCE [LARGE SCALE GENOMIC DNA]</scope>
    <source>
        <strain evidence="3">FGSC 2508 / P0657</strain>
    </source>
</reference>
<sequence>MACSVWVTSLRGSETWEGGETSGVGDLFGAGQHKGRKDGWRIKTAGSRDPERQQQAVGQQMGQGVEVVRNGCHGHGKGRYKEWTGAEIMEDVLRALPDELRDKSTRRRTGSDRPFLALTEVRVQVLSWRGSKGANRAGRDTSTEQKEGGERGRRKAGRTRAASHDGDTWSLSLATIGVERTGRKRRRRRRPGRRTQVITNVSVNVHFLSACPSLVVCEYRSISFRLSVTYLPPESALERSVHATMFDAVSIAKHMKVRMVGGQCSWIFNPCR</sequence>
<dbReference type="GeneID" id="20822081"/>
<evidence type="ECO:0000256" key="1">
    <source>
        <dbReference type="SAM" id="MobiDB-lite"/>
    </source>
</evidence>
<dbReference type="Proteomes" id="UP000008065">
    <property type="component" value="Unassembled WGS sequence"/>
</dbReference>
<dbReference type="RefSeq" id="XP_009854599.1">
    <property type="nucleotide sequence ID" value="XM_009856297.1"/>
</dbReference>
<feature type="region of interest" description="Disordered" evidence="1">
    <location>
        <begin position="129"/>
        <end position="166"/>
    </location>
</feature>
<dbReference type="VEuPathDB" id="FungiDB:NEUTE1DRAFT_104099"/>
<accession>F8MV41</accession>
<feature type="region of interest" description="Disordered" evidence="1">
    <location>
        <begin position="15"/>
        <end position="37"/>
    </location>
</feature>
<organism evidence="2 3">
    <name type="scientific">Neurospora tetrasperma (strain FGSC 2508 / ATCC MYA-4615 / P0657)</name>
    <dbReference type="NCBI Taxonomy" id="510951"/>
    <lineage>
        <taxon>Eukaryota</taxon>
        <taxon>Fungi</taxon>
        <taxon>Dikarya</taxon>
        <taxon>Ascomycota</taxon>
        <taxon>Pezizomycotina</taxon>
        <taxon>Sordariomycetes</taxon>
        <taxon>Sordariomycetidae</taxon>
        <taxon>Sordariales</taxon>
        <taxon>Sordariaceae</taxon>
        <taxon>Neurospora</taxon>
    </lineage>
</organism>
<evidence type="ECO:0000313" key="2">
    <source>
        <dbReference type="EMBL" id="EGO54666.1"/>
    </source>
</evidence>
<feature type="compositionally biased region" description="Basic and acidic residues" evidence="1">
    <location>
        <begin position="137"/>
        <end position="151"/>
    </location>
</feature>
<dbReference type="EMBL" id="GL891307">
    <property type="protein sequence ID" value="EGO54666.1"/>
    <property type="molecule type" value="Genomic_DNA"/>
</dbReference>
<proteinExistence type="predicted"/>
<dbReference type="OrthoDB" id="10404370at2759"/>
<dbReference type="HOGENOM" id="CLU_066910_0_0_1"/>
<dbReference type="AlphaFoldDB" id="F8MV41"/>
<keyword evidence="3" id="KW-1185">Reference proteome</keyword>
<gene>
    <name evidence="2" type="ORF">NEUTE1DRAFT_104099</name>
</gene>
<evidence type="ECO:0000313" key="3">
    <source>
        <dbReference type="Proteomes" id="UP000008065"/>
    </source>
</evidence>
<name>F8MV41_NEUT8</name>